<dbReference type="AlphaFoldDB" id="A0A7R9E9L2"/>
<proteinExistence type="predicted"/>
<accession>A0A7R9E9L2</accession>
<dbReference type="EMBL" id="OB794292">
    <property type="protein sequence ID" value="CAD7429989.1"/>
    <property type="molecule type" value="Genomic_DNA"/>
</dbReference>
<reference evidence="1" key="1">
    <citation type="submission" date="2020-11" db="EMBL/GenBank/DDBJ databases">
        <authorList>
            <person name="Tran Van P."/>
        </authorList>
    </citation>
    <scope>NUCLEOTIDE SEQUENCE</scope>
</reference>
<organism evidence="1">
    <name type="scientific">Timema monikensis</name>
    <dbReference type="NCBI Taxonomy" id="170555"/>
    <lineage>
        <taxon>Eukaryota</taxon>
        <taxon>Metazoa</taxon>
        <taxon>Ecdysozoa</taxon>
        <taxon>Arthropoda</taxon>
        <taxon>Hexapoda</taxon>
        <taxon>Insecta</taxon>
        <taxon>Pterygota</taxon>
        <taxon>Neoptera</taxon>
        <taxon>Polyneoptera</taxon>
        <taxon>Phasmatodea</taxon>
        <taxon>Timematodea</taxon>
        <taxon>Timematoidea</taxon>
        <taxon>Timematidae</taxon>
        <taxon>Timema</taxon>
    </lineage>
</organism>
<gene>
    <name evidence="1" type="ORF">TMSB3V08_LOCUS6759</name>
</gene>
<sequence length="153" mass="16979">MGLVVVLIGCVCYDGPCSRVAGPAADGIGIIEETIEHVKTEPRGDDDDECYKYGRPRIKTEDDSNLPGYFNDEPECSQKSDLNNKSLWDGFLPIKEQVKDEPDSSDYEEKIVKTEMKFYDSSLGVKNSNLDHFNVDVKSQGARDLVGSQAVHT</sequence>
<evidence type="ECO:0000313" key="1">
    <source>
        <dbReference type="EMBL" id="CAD7429989.1"/>
    </source>
</evidence>
<protein>
    <submittedName>
        <fullName evidence="1">Uncharacterized protein</fullName>
    </submittedName>
</protein>
<name>A0A7R9E9L2_9NEOP</name>